<evidence type="ECO:0000256" key="1">
    <source>
        <dbReference type="SAM" id="MobiDB-lite"/>
    </source>
</evidence>
<dbReference type="EMBL" id="DVMZ01000064">
    <property type="protein sequence ID" value="HIU58928.1"/>
    <property type="molecule type" value="Genomic_DNA"/>
</dbReference>
<evidence type="ECO:0000256" key="2">
    <source>
        <dbReference type="SAM" id="Phobius"/>
    </source>
</evidence>
<dbReference type="Proteomes" id="UP000824081">
    <property type="component" value="Unassembled WGS sequence"/>
</dbReference>
<keyword evidence="2" id="KW-0812">Transmembrane</keyword>
<name>A0A9D1SGN5_9FIRM</name>
<comment type="caution">
    <text evidence="3">The sequence shown here is derived from an EMBL/GenBank/DDBJ whole genome shotgun (WGS) entry which is preliminary data.</text>
</comment>
<evidence type="ECO:0000313" key="3">
    <source>
        <dbReference type="EMBL" id="HIU58928.1"/>
    </source>
</evidence>
<dbReference type="AlphaFoldDB" id="A0A9D1SGN5"/>
<accession>A0A9D1SGN5</accession>
<gene>
    <name evidence="3" type="ORF">IAC57_02390</name>
</gene>
<reference evidence="3" key="2">
    <citation type="journal article" date="2021" name="PeerJ">
        <title>Extensive microbial diversity within the chicken gut microbiome revealed by metagenomics and culture.</title>
        <authorList>
            <person name="Gilroy R."/>
            <person name="Ravi A."/>
            <person name="Getino M."/>
            <person name="Pursley I."/>
            <person name="Horton D.L."/>
            <person name="Alikhan N.F."/>
            <person name="Baker D."/>
            <person name="Gharbi K."/>
            <person name="Hall N."/>
            <person name="Watson M."/>
            <person name="Adriaenssens E.M."/>
            <person name="Foster-Nyarko E."/>
            <person name="Jarju S."/>
            <person name="Secka A."/>
            <person name="Antonio M."/>
            <person name="Oren A."/>
            <person name="Chaudhuri R.R."/>
            <person name="La Ragione R."/>
            <person name="Hildebrand F."/>
            <person name="Pallen M.J."/>
        </authorList>
    </citation>
    <scope>NUCLEOTIDE SEQUENCE</scope>
    <source>
        <strain evidence="3">11687</strain>
    </source>
</reference>
<feature type="compositionally biased region" description="Basic and acidic residues" evidence="1">
    <location>
        <begin position="13"/>
        <end position="34"/>
    </location>
</feature>
<sequence>MQSENGFKNPQEGGKDRPENKAGETKPKFQHDETVWLSFYGPPQPAGGGAGKGAGNGAGKILPGTSGNADNANNADNENNVRFAPSTAETAQPEPEDIDVRLPERATVVDEQGTRIGKVRDGIWYDKKDEPCGEFVKESTNVFVYKGSARTGYLDKNDNILTMNNRYVATLRRPNRARIAVAALLVVLLTALTFVLSAYFMLRSENYYAPVLFIATENGASWEESEDLPVFFNDKFGDEKAYPGMSGSYRFVFENRNADKLEYSLRFVDQNEYGIEIVYRLKRDNSYIAGASGYVRAEELGREALTIEPESSTVFELEWYWRDNDAADTAAGENGAVYRLKISLSAHVFHG</sequence>
<protein>
    <submittedName>
        <fullName evidence="3">Uncharacterized protein</fullName>
    </submittedName>
</protein>
<feature type="compositionally biased region" description="Low complexity" evidence="1">
    <location>
        <begin position="68"/>
        <end position="80"/>
    </location>
</feature>
<reference evidence="3" key="1">
    <citation type="submission" date="2020-10" db="EMBL/GenBank/DDBJ databases">
        <authorList>
            <person name="Gilroy R."/>
        </authorList>
    </citation>
    <scope>NUCLEOTIDE SEQUENCE</scope>
    <source>
        <strain evidence="3">11687</strain>
    </source>
</reference>
<evidence type="ECO:0000313" key="4">
    <source>
        <dbReference type="Proteomes" id="UP000824081"/>
    </source>
</evidence>
<proteinExistence type="predicted"/>
<organism evidence="3 4">
    <name type="scientific">Candidatus Scatosoma pullistercoris</name>
    <dbReference type="NCBI Taxonomy" id="2840934"/>
    <lineage>
        <taxon>Bacteria</taxon>
        <taxon>Bacillati</taxon>
        <taxon>Bacillota</taxon>
        <taxon>Clostridia</taxon>
        <taxon>Candidatus Scatosoma</taxon>
    </lineage>
</organism>
<feature type="transmembrane region" description="Helical" evidence="2">
    <location>
        <begin position="179"/>
        <end position="202"/>
    </location>
</feature>
<feature type="region of interest" description="Disordered" evidence="1">
    <location>
        <begin position="1"/>
        <end position="97"/>
    </location>
</feature>
<feature type="compositionally biased region" description="Gly residues" evidence="1">
    <location>
        <begin position="46"/>
        <end position="58"/>
    </location>
</feature>
<keyword evidence="2" id="KW-0472">Membrane</keyword>
<keyword evidence="2" id="KW-1133">Transmembrane helix</keyword>